<name>A0ABC8T4K1_9AQUA</name>
<dbReference type="EMBL" id="CAUOFW020004169">
    <property type="protein sequence ID" value="CAK9164110.1"/>
    <property type="molecule type" value="Genomic_DNA"/>
</dbReference>
<proteinExistence type="predicted"/>
<dbReference type="PANTHER" id="PTHR33257">
    <property type="entry name" value="OS05G0165500 PROTEIN"/>
    <property type="match status" value="1"/>
</dbReference>
<protein>
    <submittedName>
        <fullName evidence="2">Uncharacterized protein</fullName>
    </submittedName>
</protein>
<evidence type="ECO:0000313" key="3">
    <source>
        <dbReference type="Proteomes" id="UP001642360"/>
    </source>
</evidence>
<organism evidence="2 3">
    <name type="scientific">Ilex paraguariensis</name>
    <name type="common">yerba mate</name>
    <dbReference type="NCBI Taxonomy" id="185542"/>
    <lineage>
        <taxon>Eukaryota</taxon>
        <taxon>Viridiplantae</taxon>
        <taxon>Streptophyta</taxon>
        <taxon>Embryophyta</taxon>
        <taxon>Tracheophyta</taxon>
        <taxon>Spermatophyta</taxon>
        <taxon>Magnoliopsida</taxon>
        <taxon>eudicotyledons</taxon>
        <taxon>Gunneridae</taxon>
        <taxon>Pentapetalae</taxon>
        <taxon>asterids</taxon>
        <taxon>campanulids</taxon>
        <taxon>Aquifoliales</taxon>
        <taxon>Aquifoliaceae</taxon>
        <taxon>Ilex</taxon>
    </lineage>
</organism>
<dbReference type="Proteomes" id="UP001642360">
    <property type="component" value="Unassembled WGS sequence"/>
</dbReference>
<accession>A0ABC8T4K1</accession>
<feature type="region of interest" description="Disordered" evidence="1">
    <location>
        <begin position="120"/>
        <end position="160"/>
    </location>
</feature>
<evidence type="ECO:0000256" key="1">
    <source>
        <dbReference type="SAM" id="MobiDB-lite"/>
    </source>
</evidence>
<gene>
    <name evidence="2" type="ORF">ILEXP_LOCUS33208</name>
</gene>
<evidence type="ECO:0000313" key="2">
    <source>
        <dbReference type="EMBL" id="CAK9164110.1"/>
    </source>
</evidence>
<comment type="caution">
    <text evidence="2">The sequence shown here is derived from an EMBL/GenBank/DDBJ whole genome shotgun (WGS) entry which is preliminary data.</text>
</comment>
<reference evidence="2 3" key="1">
    <citation type="submission" date="2024-02" db="EMBL/GenBank/DDBJ databases">
        <authorList>
            <person name="Vignale AGUSTIN F."/>
            <person name="Sosa J E."/>
            <person name="Modenutti C."/>
        </authorList>
    </citation>
    <scope>NUCLEOTIDE SEQUENCE [LARGE SCALE GENOMIC DNA]</scope>
</reference>
<feature type="region of interest" description="Disordered" evidence="1">
    <location>
        <begin position="79"/>
        <end position="98"/>
    </location>
</feature>
<dbReference type="PANTHER" id="PTHR33257:SF46">
    <property type="entry name" value="OVATE FAMILY PROTEIN"/>
    <property type="match status" value="1"/>
</dbReference>
<dbReference type="AlphaFoldDB" id="A0ABC8T4K1"/>
<keyword evidence="3" id="KW-1185">Reference proteome</keyword>
<sequence length="217" mass="23724">MKVVLSLKHLLIEMFIRSSDLALKSIRTKQDQKLSTRQLSREISMTNSSGEVYYGGPSVAIPFMWESQPGTPKVKLRETSIPPLTPPPSFHFNPTKKPIKKPLKSNILLSVLPKLTLRTSLPSSPASSASSSSPSSSSSSSRGSSSYSVPQSPYTPSTLRDQFRLPISRSSFDARMDEEDELGSRVSTFCFGIGRSTNLRSRGCSSSMIKVLFGESA</sequence>
<feature type="compositionally biased region" description="Low complexity" evidence="1">
    <location>
        <begin position="120"/>
        <end position="157"/>
    </location>
</feature>